<dbReference type="Pfam" id="PF02518">
    <property type="entry name" value="HATPase_c"/>
    <property type="match status" value="1"/>
</dbReference>
<evidence type="ECO:0000313" key="6">
    <source>
        <dbReference type="EMBL" id="SFV58005.1"/>
    </source>
</evidence>
<dbReference type="PANTHER" id="PTHR43047:SF72">
    <property type="entry name" value="OSMOSENSING HISTIDINE PROTEIN KINASE SLN1"/>
    <property type="match status" value="1"/>
</dbReference>
<organism evidence="6">
    <name type="scientific">hydrothermal vent metagenome</name>
    <dbReference type="NCBI Taxonomy" id="652676"/>
    <lineage>
        <taxon>unclassified sequences</taxon>
        <taxon>metagenomes</taxon>
        <taxon>ecological metagenomes</taxon>
    </lineage>
</organism>
<name>A0A1W1BWX7_9ZZZZ</name>
<evidence type="ECO:0000256" key="3">
    <source>
        <dbReference type="ARBA" id="ARBA00022679"/>
    </source>
</evidence>
<dbReference type="InterPro" id="IPR005467">
    <property type="entry name" value="His_kinase_dom"/>
</dbReference>
<comment type="catalytic activity">
    <reaction evidence="1">
        <text>ATP + protein L-histidine = ADP + protein N-phospho-L-histidine.</text>
        <dbReference type="EC" id="2.7.13.3"/>
    </reaction>
</comment>
<sequence length="114" mass="12990">MNEEEKNHIFEAFSQADISTSRKFGGTGLGLTISRKLINLMGGKIDLHSEKKKGSTFFFSLDFQEITTESENISDEKEIFKKINIGYYLPQTHDAYLGSDGYKSHDCKQWARSL</sequence>
<gene>
    <name evidence="6" type="ORF">MNB_SV-13-973</name>
</gene>
<dbReference type="PANTHER" id="PTHR43047">
    <property type="entry name" value="TWO-COMPONENT HISTIDINE PROTEIN KINASE"/>
    <property type="match status" value="1"/>
</dbReference>
<dbReference type="PRINTS" id="PR00344">
    <property type="entry name" value="BCTRLSENSOR"/>
</dbReference>
<dbReference type="GO" id="GO:0009927">
    <property type="term" value="F:histidine phosphotransfer kinase activity"/>
    <property type="evidence" value="ECO:0007669"/>
    <property type="project" value="TreeGrafter"/>
</dbReference>
<dbReference type="InterPro" id="IPR004358">
    <property type="entry name" value="Sig_transdc_His_kin-like_C"/>
</dbReference>
<dbReference type="SUPFAM" id="SSF55874">
    <property type="entry name" value="ATPase domain of HSP90 chaperone/DNA topoisomerase II/histidine kinase"/>
    <property type="match status" value="1"/>
</dbReference>
<dbReference type="Gene3D" id="3.30.565.10">
    <property type="entry name" value="Histidine kinase-like ATPase, C-terminal domain"/>
    <property type="match status" value="1"/>
</dbReference>
<dbReference type="GO" id="GO:0005886">
    <property type="term" value="C:plasma membrane"/>
    <property type="evidence" value="ECO:0007669"/>
    <property type="project" value="TreeGrafter"/>
</dbReference>
<dbReference type="InterPro" id="IPR036890">
    <property type="entry name" value="HATPase_C_sf"/>
</dbReference>
<dbReference type="EMBL" id="FPHM01000047">
    <property type="protein sequence ID" value="SFV58005.1"/>
    <property type="molecule type" value="Genomic_DNA"/>
</dbReference>
<dbReference type="PROSITE" id="PS50109">
    <property type="entry name" value="HIS_KIN"/>
    <property type="match status" value="1"/>
</dbReference>
<dbReference type="InterPro" id="IPR003594">
    <property type="entry name" value="HATPase_dom"/>
</dbReference>
<evidence type="ECO:0000256" key="1">
    <source>
        <dbReference type="ARBA" id="ARBA00000085"/>
    </source>
</evidence>
<feature type="domain" description="Histidine kinase" evidence="5">
    <location>
        <begin position="1"/>
        <end position="65"/>
    </location>
</feature>
<keyword evidence="3" id="KW-0808">Transferase</keyword>
<proteinExistence type="predicted"/>
<protein>
    <recommendedName>
        <fullName evidence="2">histidine kinase</fullName>
        <ecNumber evidence="2">2.7.13.3</ecNumber>
    </recommendedName>
</protein>
<reference evidence="6" key="1">
    <citation type="submission" date="2016-10" db="EMBL/GenBank/DDBJ databases">
        <authorList>
            <person name="de Groot N.N."/>
        </authorList>
    </citation>
    <scope>NUCLEOTIDE SEQUENCE</scope>
</reference>
<accession>A0A1W1BWX7</accession>
<dbReference type="AlphaFoldDB" id="A0A1W1BWX7"/>
<dbReference type="GO" id="GO:0000155">
    <property type="term" value="F:phosphorelay sensor kinase activity"/>
    <property type="evidence" value="ECO:0007669"/>
    <property type="project" value="TreeGrafter"/>
</dbReference>
<evidence type="ECO:0000259" key="5">
    <source>
        <dbReference type="PROSITE" id="PS50109"/>
    </source>
</evidence>
<keyword evidence="4" id="KW-0418">Kinase</keyword>
<evidence type="ECO:0000256" key="2">
    <source>
        <dbReference type="ARBA" id="ARBA00012438"/>
    </source>
</evidence>
<dbReference type="EC" id="2.7.13.3" evidence="2"/>
<evidence type="ECO:0000256" key="4">
    <source>
        <dbReference type="ARBA" id="ARBA00022777"/>
    </source>
</evidence>